<organism evidence="1 2">
    <name type="scientific">Pseudoneobacillus rhizosphaerae</name>
    <dbReference type="NCBI Taxonomy" id="2880968"/>
    <lineage>
        <taxon>Bacteria</taxon>
        <taxon>Bacillati</taxon>
        <taxon>Bacillota</taxon>
        <taxon>Bacilli</taxon>
        <taxon>Bacillales</taxon>
        <taxon>Bacillaceae</taxon>
        <taxon>Pseudoneobacillus</taxon>
    </lineage>
</organism>
<evidence type="ECO:0000313" key="1">
    <source>
        <dbReference type="EMBL" id="CAG9610697.1"/>
    </source>
</evidence>
<dbReference type="RefSeq" id="WP_230499059.1">
    <property type="nucleotide sequence ID" value="NZ_CAKJTG010000047.1"/>
</dbReference>
<gene>
    <name evidence="1" type="ORF">NEOCIP111885_04473</name>
</gene>
<name>A0A9C7LCK0_9BACI</name>
<keyword evidence="2" id="KW-1185">Reference proteome</keyword>
<dbReference type="AlphaFoldDB" id="A0A9C7LCK0"/>
<comment type="caution">
    <text evidence="1">The sequence shown here is derived from an EMBL/GenBank/DDBJ whole genome shotgun (WGS) entry which is preliminary data.</text>
</comment>
<protein>
    <recommendedName>
        <fullName evidence="3">JAB domain-containing protein</fullName>
    </recommendedName>
</protein>
<dbReference type="EMBL" id="CAKJTG010000047">
    <property type="protein sequence ID" value="CAG9610697.1"/>
    <property type="molecule type" value="Genomic_DNA"/>
</dbReference>
<dbReference type="SUPFAM" id="SSF102712">
    <property type="entry name" value="JAB1/MPN domain"/>
    <property type="match status" value="1"/>
</dbReference>
<proteinExistence type="predicted"/>
<sequence>MNYQGIQKWIIPKHILDETIFAVKEKGHHGYELFVFWAGKKIEQHSFEVTELLIPKQTGYKSPQGAWVDIPGDELNRLNMYLYKHKLSMPIQVHSHPGRAYHSQRDNEKSVLIFPGSISMIIPNFGKTSFKSFADWAIYQKSNGWEQIAPQKARTLFIIKE</sequence>
<evidence type="ECO:0008006" key="3">
    <source>
        <dbReference type="Google" id="ProtNLM"/>
    </source>
</evidence>
<dbReference type="Proteomes" id="UP000789845">
    <property type="component" value="Unassembled WGS sequence"/>
</dbReference>
<accession>A0A9C7LCK0</accession>
<evidence type="ECO:0000313" key="2">
    <source>
        <dbReference type="Proteomes" id="UP000789845"/>
    </source>
</evidence>
<reference evidence="1" key="1">
    <citation type="submission" date="2021-10" db="EMBL/GenBank/DDBJ databases">
        <authorList>
            <person name="Criscuolo A."/>
        </authorList>
    </citation>
    <scope>NUCLEOTIDE SEQUENCE</scope>
    <source>
        <strain evidence="1">CIP111885</strain>
    </source>
</reference>